<dbReference type="EMBL" id="VTOW01000001">
    <property type="protein sequence ID" value="NKE69681.1"/>
    <property type="molecule type" value="Genomic_DNA"/>
</dbReference>
<comment type="caution">
    <text evidence="4">The sequence shown here is derived from an EMBL/GenBank/DDBJ whole genome shotgun (WGS) entry which is preliminary data.</text>
</comment>
<dbReference type="SMART" id="SM00849">
    <property type="entry name" value="Lactamase_B"/>
    <property type="match status" value="1"/>
</dbReference>
<feature type="domain" description="Metallo-beta-lactamase" evidence="3">
    <location>
        <begin position="26"/>
        <end position="232"/>
    </location>
</feature>
<organism evidence="4 5">
    <name type="scientific">Candidatus Manganitrophus noduliformans</name>
    <dbReference type="NCBI Taxonomy" id="2606439"/>
    <lineage>
        <taxon>Bacteria</taxon>
        <taxon>Pseudomonadati</taxon>
        <taxon>Nitrospirota</taxon>
        <taxon>Nitrospiria</taxon>
        <taxon>Candidatus Troglogloeales</taxon>
        <taxon>Candidatus Manganitrophaceae</taxon>
        <taxon>Candidatus Manganitrophus</taxon>
    </lineage>
</organism>
<dbReference type="SUPFAM" id="SSF56281">
    <property type="entry name" value="Metallo-hydrolase/oxidoreductase"/>
    <property type="match status" value="1"/>
</dbReference>
<keyword evidence="5" id="KW-1185">Reference proteome</keyword>
<dbReference type="CDD" id="cd06262">
    <property type="entry name" value="metallo-hydrolase-like_MBL-fold"/>
    <property type="match status" value="1"/>
</dbReference>
<comment type="similarity">
    <text evidence="2">Belongs to the UPF0173 family.</text>
</comment>
<reference evidence="4 5" key="1">
    <citation type="journal article" date="2020" name="Nature">
        <title>Bacterial chemolithoautotrophy via manganese oxidation.</title>
        <authorList>
            <person name="Yu H."/>
            <person name="Leadbetter J.R."/>
        </authorList>
    </citation>
    <scope>NUCLEOTIDE SEQUENCE [LARGE SCALE GENOMIC DNA]</scope>
    <source>
        <strain evidence="4 5">Mn-1</strain>
    </source>
</reference>
<accession>A0A7X6I9Q8</accession>
<dbReference type="InterPro" id="IPR050114">
    <property type="entry name" value="UPF0173_UPF0282_UlaG_hydrolase"/>
</dbReference>
<keyword evidence="1 2" id="KW-0378">Hydrolase</keyword>
<dbReference type="PANTHER" id="PTHR43546:SF3">
    <property type="entry name" value="UPF0173 METAL-DEPENDENT HYDROLASE MJ1163"/>
    <property type="match status" value="1"/>
</dbReference>
<protein>
    <recommendedName>
        <fullName evidence="2">UPF0173 metal-dependent hydrolase MNODULE_02830</fullName>
    </recommendedName>
</protein>
<dbReference type="Proteomes" id="UP000534783">
    <property type="component" value="Unassembled WGS sequence"/>
</dbReference>
<name>A0A7X6I9Q8_9BACT</name>
<dbReference type="AlphaFoldDB" id="A0A7X6I9Q8"/>
<dbReference type="HAMAP" id="MF_00457">
    <property type="entry name" value="UPF0173"/>
    <property type="match status" value="1"/>
</dbReference>
<dbReference type="Pfam" id="PF12706">
    <property type="entry name" value="Lactamase_B_2"/>
    <property type="match status" value="1"/>
</dbReference>
<evidence type="ECO:0000313" key="4">
    <source>
        <dbReference type="EMBL" id="NKE69681.1"/>
    </source>
</evidence>
<dbReference type="InterPro" id="IPR022877">
    <property type="entry name" value="UPF0173"/>
</dbReference>
<dbReference type="InterPro" id="IPR001279">
    <property type="entry name" value="Metallo-B-lactamas"/>
</dbReference>
<evidence type="ECO:0000259" key="3">
    <source>
        <dbReference type="SMART" id="SM00849"/>
    </source>
</evidence>
<proteinExistence type="inferred from homology"/>
<dbReference type="PANTHER" id="PTHR43546">
    <property type="entry name" value="UPF0173 METAL-DEPENDENT HYDROLASE MJ1163-RELATED"/>
    <property type="match status" value="1"/>
</dbReference>
<dbReference type="InterPro" id="IPR036866">
    <property type="entry name" value="RibonucZ/Hydroxyglut_hydro"/>
</dbReference>
<gene>
    <name evidence="4" type="ORF">MNODULE_02830</name>
</gene>
<dbReference type="NCBIfam" id="NF001911">
    <property type="entry name" value="PRK00685.1"/>
    <property type="match status" value="1"/>
</dbReference>
<evidence type="ECO:0000256" key="2">
    <source>
        <dbReference type="HAMAP-Rule" id="MF_00457"/>
    </source>
</evidence>
<evidence type="ECO:0000313" key="5">
    <source>
        <dbReference type="Proteomes" id="UP000534783"/>
    </source>
</evidence>
<sequence length="275" mass="29036">MLLLAMIFLVPVVSAWGAETRLTWHGHAAFEIVTPGGAVVVIDPWLKNPVNPNAKEGKDPLAGFEKVDYILLTHGHFDHVGDAVALAKKTGARLVSNFELGSNMAKLHGFPKEQMGFDTLMNIGGEIQIAKGEVTVLMTPAVHSSGLGHPNAGAQEADIVYAGNPAGFLLVIKNGPTIYHTGDTAYFGDMALIGQHAPDVALINIGGHFGMSPAMAAKAAATVKAKLAIPHHFGTFPVLTQDPKAFVDALGKEKIPALVMKPGETVVFDGKKLKK</sequence>
<dbReference type="Gene3D" id="3.60.15.10">
    <property type="entry name" value="Ribonuclease Z/Hydroxyacylglutathione hydrolase-like"/>
    <property type="match status" value="1"/>
</dbReference>
<evidence type="ECO:0000256" key="1">
    <source>
        <dbReference type="ARBA" id="ARBA00022801"/>
    </source>
</evidence>
<dbReference type="GO" id="GO:0016787">
    <property type="term" value="F:hydrolase activity"/>
    <property type="evidence" value="ECO:0007669"/>
    <property type="project" value="UniProtKB-UniRule"/>
</dbReference>